<feature type="compositionally biased region" description="Low complexity" evidence="3">
    <location>
        <begin position="140"/>
        <end position="149"/>
    </location>
</feature>
<dbReference type="InterPro" id="IPR011515">
    <property type="entry name" value="Shugoshin_C"/>
</dbReference>
<dbReference type="Proteomes" id="UP000492821">
    <property type="component" value="Unassembled WGS sequence"/>
</dbReference>
<evidence type="ECO:0000256" key="2">
    <source>
        <dbReference type="ARBA" id="ARBA00022829"/>
    </source>
</evidence>
<feature type="compositionally biased region" description="Polar residues" evidence="3">
    <location>
        <begin position="180"/>
        <end position="189"/>
    </location>
</feature>
<feature type="region of interest" description="Disordered" evidence="3">
    <location>
        <begin position="79"/>
        <end position="193"/>
    </location>
</feature>
<name>A0A7E4VDS7_PANRE</name>
<sequence>MSLFQLSGNPGFITKTRGKHQCDSRTNTAFGSNMSLEKIYETLQQVLHSQNELAKRIDRIQNVQDEILSVLKSNPAQIALASSKKPQEPSASTVEQPSVSKQPPIWTTKQPVATVKQETTPTAKSTPSRPLPAARPTPSRPSSTLKSTPARPLPTAKPTPSKPLPTEVDKTPKQRHQPLFHSTPSSSADLSAAFPEFPSPLPFLSDKNNTVVDLGQIYSFCETESEVNNEQFNETRNTQQNVSIRSPLRSFNPPNQPITFRKTFKCAVKSPNISTIAESPEYSFSKNSQCDSESSENNNNNLPGRRQRRAATSKVASYKEPSLIKKMRRNF</sequence>
<dbReference type="Pfam" id="PF07557">
    <property type="entry name" value="Shugoshin_C"/>
    <property type="match status" value="1"/>
</dbReference>
<feature type="region of interest" description="Disordered" evidence="3">
    <location>
        <begin position="280"/>
        <end position="331"/>
    </location>
</feature>
<dbReference type="GO" id="GO:0045132">
    <property type="term" value="P:meiotic chromosome segregation"/>
    <property type="evidence" value="ECO:0007669"/>
    <property type="project" value="InterPro"/>
</dbReference>
<evidence type="ECO:0000259" key="4">
    <source>
        <dbReference type="Pfam" id="PF07557"/>
    </source>
</evidence>
<evidence type="ECO:0000313" key="6">
    <source>
        <dbReference type="WBParaSite" id="Pan_g1926.t1"/>
    </source>
</evidence>
<evidence type="ECO:0000256" key="1">
    <source>
        <dbReference type="ARBA" id="ARBA00010845"/>
    </source>
</evidence>
<dbReference type="WBParaSite" id="Pan_g1926.t1">
    <property type="protein sequence ID" value="Pan_g1926.t1"/>
    <property type="gene ID" value="Pan_g1926"/>
</dbReference>
<proteinExistence type="inferred from homology"/>
<evidence type="ECO:0000313" key="5">
    <source>
        <dbReference type="Proteomes" id="UP000492821"/>
    </source>
</evidence>
<evidence type="ECO:0000256" key="3">
    <source>
        <dbReference type="SAM" id="MobiDB-lite"/>
    </source>
</evidence>
<reference evidence="5" key="1">
    <citation type="journal article" date="2013" name="Genetics">
        <title>The draft genome and transcriptome of Panagrellus redivivus are shaped by the harsh demands of a free-living lifestyle.</title>
        <authorList>
            <person name="Srinivasan J."/>
            <person name="Dillman A.R."/>
            <person name="Macchietto M.G."/>
            <person name="Heikkinen L."/>
            <person name="Lakso M."/>
            <person name="Fracchia K.M."/>
            <person name="Antoshechkin I."/>
            <person name="Mortazavi A."/>
            <person name="Wong G."/>
            <person name="Sternberg P.W."/>
        </authorList>
    </citation>
    <scope>NUCLEOTIDE SEQUENCE [LARGE SCALE GENOMIC DNA]</scope>
    <source>
        <strain evidence="5">MT8872</strain>
    </source>
</reference>
<feature type="domain" description="Shugoshin C-terminal" evidence="4">
    <location>
        <begin position="304"/>
        <end position="329"/>
    </location>
</feature>
<protein>
    <submittedName>
        <fullName evidence="6">Shugoshin_C domain-containing protein</fullName>
    </submittedName>
</protein>
<feature type="compositionally biased region" description="Pro residues" evidence="3">
    <location>
        <begin position="129"/>
        <end position="139"/>
    </location>
</feature>
<keyword evidence="5" id="KW-1185">Reference proteome</keyword>
<comment type="similarity">
    <text evidence="1">Belongs to the shugoshin family.</text>
</comment>
<organism evidence="5 6">
    <name type="scientific">Panagrellus redivivus</name>
    <name type="common">Microworm</name>
    <dbReference type="NCBI Taxonomy" id="6233"/>
    <lineage>
        <taxon>Eukaryota</taxon>
        <taxon>Metazoa</taxon>
        <taxon>Ecdysozoa</taxon>
        <taxon>Nematoda</taxon>
        <taxon>Chromadorea</taxon>
        <taxon>Rhabditida</taxon>
        <taxon>Tylenchina</taxon>
        <taxon>Panagrolaimomorpha</taxon>
        <taxon>Panagrolaimoidea</taxon>
        <taxon>Panagrolaimidae</taxon>
        <taxon>Panagrellus</taxon>
    </lineage>
</organism>
<feature type="compositionally biased region" description="Pro residues" evidence="3">
    <location>
        <begin position="151"/>
        <end position="163"/>
    </location>
</feature>
<accession>A0A7E4VDS7</accession>
<reference evidence="6" key="2">
    <citation type="submission" date="2020-10" db="UniProtKB">
        <authorList>
            <consortium name="WormBaseParasite"/>
        </authorList>
    </citation>
    <scope>IDENTIFICATION</scope>
</reference>
<feature type="compositionally biased region" description="Polar residues" evidence="3">
    <location>
        <begin position="89"/>
        <end position="124"/>
    </location>
</feature>
<dbReference type="AlphaFoldDB" id="A0A7E4VDS7"/>
<keyword evidence="2" id="KW-0159">Chromosome partition</keyword>
<dbReference type="GO" id="GO:0000775">
    <property type="term" value="C:chromosome, centromeric region"/>
    <property type="evidence" value="ECO:0007669"/>
    <property type="project" value="InterPro"/>
</dbReference>
<dbReference type="GO" id="GO:0005634">
    <property type="term" value="C:nucleus"/>
    <property type="evidence" value="ECO:0007669"/>
    <property type="project" value="InterPro"/>
</dbReference>
<feature type="compositionally biased region" description="Polar residues" evidence="3">
    <location>
        <begin position="280"/>
        <end position="291"/>
    </location>
</feature>